<dbReference type="SMR" id="A0A226DGE2"/>
<dbReference type="EMBL" id="LNIX01000020">
    <property type="protein sequence ID" value="OXA43924.1"/>
    <property type="molecule type" value="Genomic_DNA"/>
</dbReference>
<dbReference type="GO" id="GO:0008430">
    <property type="term" value="F:selenium binding"/>
    <property type="evidence" value="ECO:0007669"/>
    <property type="project" value="InterPro"/>
</dbReference>
<dbReference type="Proteomes" id="UP000198287">
    <property type="component" value="Unassembled WGS sequence"/>
</dbReference>
<accession>A0A226DGE2</accession>
<proteinExistence type="inferred from homology"/>
<protein>
    <submittedName>
        <fullName evidence="3">Selenium-binding protein 1-A</fullName>
    </submittedName>
</protein>
<evidence type="ECO:0000313" key="4">
    <source>
        <dbReference type="Proteomes" id="UP000198287"/>
    </source>
</evidence>
<dbReference type="SUPFAM" id="SSF75011">
    <property type="entry name" value="3-carboxy-cis,cis-mucoante lactonizing enzyme"/>
    <property type="match status" value="1"/>
</dbReference>
<dbReference type="InterPro" id="IPR008826">
    <property type="entry name" value="Se-bd"/>
</dbReference>
<keyword evidence="2" id="KW-0711">Selenium</keyword>
<dbReference type="PANTHER" id="PTHR23300">
    <property type="entry name" value="METHANETHIOL OXIDASE"/>
    <property type="match status" value="1"/>
</dbReference>
<organism evidence="3 4">
    <name type="scientific">Folsomia candida</name>
    <name type="common">Springtail</name>
    <dbReference type="NCBI Taxonomy" id="158441"/>
    <lineage>
        <taxon>Eukaryota</taxon>
        <taxon>Metazoa</taxon>
        <taxon>Ecdysozoa</taxon>
        <taxon>Arthropoda</taxon>
        <taxon>Hexapoda</taxon>
        <taxon>Collembola</taxon>
        <taxon>Entomobryomorpha</taxon>
        <taxon>Isotomoidea</taxon>
        <taxon>Isotomidae</taxon>
        <taxon>Proisotominae</taxon>
        <taxon>Folsomia</taxon>
    </lineage>
</organism>
<dbReference type="OMA" id="AYDFWWH"/>
<reference evidence="3 4" key="1">
    <citation type="submission" date="2015-12" db="EMBL/GenBank/DDBJ databases">
        <title>The genome of Folsomia candida.</title>
        <authorList>
            <person name="Faddeeva A."/>
            <person name="Derks M.F."/>
            <person name="Anvar Y."/>
            <person name="Smit S."/>
            <person name="Van Straalen N."/>
            <person name="Roelofs D."/>
        </authorList>
    </citation>
    <scope>NUCLEOTIDE SEQUENCE [LARGE SCALE GENOMIC DNA]</scope>
    <source>
        <strain evidence="3 4">VU population</strain>
        <tissue evidence="3">Whole body</tissue>
    </source>
</reference>
<evidence type="ECO:0000313" key="3">
    <source>
        <dbReference type="EMBL" id="OXA43924.1"/>
    </source>
</evidence>
<name>A0A226DGE2_FOLCA</name>
<evidence type="ECO:0000256" key="2">
    <source>
        <dbReference type="ARBA" id="ARBA00023266"/>
    </source>
</evidence>
<gene>
    <name evidence="3" type="ORF">Fcan01_21139</name>
</gene>
<keyword evidence="4" id="KW-1185">Reference proteome</keyword>
<sequence length="486" mass="54319">MVPHPHKVGELAYEKPGPGYNTPADAVKYGKREHILYIPCISILPVKSDYVSVVDVKPGSETFSKVISRMQLPLHREKDELHHSGWNACSSCCNPCAKRDKLIFPCLNSDRIYVVDVSEETNPTLHKIIEPKELHDLGLSAPHTSHCLPNGEIMISTMGDAEGNAKGQFLILDGDKDFKVKGTWSETDTPYGYDFWYQPKFDVMISSEWGAPKAFKTGLDPAAVPESYGHSLNVWSWSEKRLLDKIDLGTTDGWMPLETRFLHNPNKPQGFVGCALSSNIFRFYQDCETKKWVAEKVISVATKKVENWWVGLTDMPGVITDIIISMDDKYLYFSNWVHGDVRQYDISDPAAPRLTGQLFVGGSIVKSGLVKVVNDPELDEQPEGLVVKDTAIQGGPQMLQLSLDGKRLYLTTSLFTPWDKQFYPELQKKGACLLQIDVDVENGGMKINPDFLVDFGKEPDGPVLAHEIRYPGGDCTSDIYLPCEDA</sequence>
<dbReference type="Pfam" id="PF05694">
    <property type="entry name" value="SBP56"/>
    <property type="match status" value="1"/>
</dbReference>
<comment type="similarity">
    <text evidence="1">Belongs to the selenium-binding protein family.</text>
</comment>
<dbReference type="OrthoDB" id="10252446at2759"/>
<dbReference type="PANTHER" id="PTHR23300:SF0">
    <property type="entry name" value="METHANETHIOL OXIDASE"/>
    <property type="match status" value="1"/>
</dbReference>
<dbReference type="AlphaFoldDB" id="A0A226DGE2"/>
<comment type="caution">
    <text evidence="3">The sequence shown here is derived from an EMBL/GenBank/DDBJ whole genome shotgun (WGS) entry which is preliminary data.</text>
</comment>
<evidence type="ECO:0000256" key="1">
    <source>
        <dbReference type="ARBA" id="ARBA00005606"/>
    </source>
</evidence>
<dbReference type="STRING" id="158441.A0A226DGE2"/>